<accession>A0A1I8M1M7</accession>
<feature type="compositionally biased region" description="Basic and acidic residues" evidence="1">
    <location>
        <begin position="1096"/>
        <end position="1107"/>
    </location>
</feature>
<feature type="compositionally biased region" description="Low complexity" evidence="1">
    <location>
        <begin position="1058"/>
        <end position="1067"/>
    </location>
</feature>
<dbReference type="KEGG" id="mde:101894866"/>
<dbReference type="AlphaFoldDB" id="A0A1I8M1M7"/>
<dbReference type="VEuPathDB" id="VectorBase:MDOMA2_000548"/>
<evidence type="ECO:0000313" key="2">
    <source>
        <dbReference type="EnsemblMetazoa" id="MDOA000323-PA"/>
    </source>
</evidence>
<reference evidence="2" key="1">
    <citation type="submission" date="2020-05" db="UniProtKB">
        <authorList>
            <consortium name="EnsemblMetazoa"/>
        </authorList>
    </citation>
    <scope>IDENTIFICATION</scope>
    <source>
        <strain evidence="2">Aabys</strain>
    </source>
</reference>
<dbReference type="RefSeq" id="XP_005183638.1">
    <property type="nucleotide sequence ID" value="XM_005183581.3"/>
</dbReference>
<evidence type="ECO:0000256" key="1">
    <source>
        <dbReference type="SAM" id="MobiDB-lite"/>
    </source>
</evidence>
<gene>
    <name evidence="2" type="primary">101894866</name>
    <name evidence="4" type="synonym">LOC101894866</name>
</gene>
<dbReference type="EnsemblMetazoa" id="MDOA000323-RA">
    <property type="protein sequence ID" value="MDOA000323-PA"/>
    <property type="gene ID" value="MDOA000323"/>
</dbReference>
<dbReference type="STRING" id="7370.A0A1I8M1M7"/>
<dbReference type="eggNOG" id="KOG3763">
    <property type="taxonomic scope" value="Eukaryota"/>
</dbReference>
<name>A0A1I8M1M7_MUSDO</name>
<feature type="region of interest" description="Disordered" evidence="1">
    <location>
        <begin position="1053"/>
        <end position="1074"/>
    </location>
</feature>
<feature type="compositionally biased region" description="Low complexity" evidence="1">
    <location>
        <begin position="1110"/>
        <end position="1122"/>
    </location>
</feature>
<organism evidence="2">
    <name type="scientific">Musca domestica</name>
    <name type="common">House fly</name>
    <dbReference type="NCBI Taxonomy" id="7370"/>
    <lineage>
        <taxon>Eukaryota</taxon>
        <taxon>Metazoa</taxon>
        <taxon>Ecdysozoa</taxon>
        <taxon>Arthropoda</taxon>
        <taxon>Hexapoda</taxon>
        <taxon>Insecta</taxon>
        <taxon>Pterygota</taxon>
        <taxon>Neoptera</taxon>
        <taxon>Endopterygota</taxon>
        <taxon>Diptera</taxon>
        <taxon>Brachycera</taxon>
        <taxon>Muscomorpha</taxon>
        <taxon>Muscoidea</taxon>
        <taxon>Muscidae</taxon>
        <taxon>Musca</taxon>
    </lineage>
</organism>
<sequence>MDILDIDEALKDDSFIFLEDKTHDDISNILQQWKSNNYMPPSNNTQTQQQQEQAYKLDSRTFTRPKRKLAQNLEPQFTNTSPSVSQHQQIQHQQQQTFNNSQHDNPMLNLEIGGLVTNMQKSFLHDVSPPSFSSMDASIDRMNNSLITSADFSNINFLQSTNSLDFGGNDINGHHGDFDLMGKITSDGYTLSDMIRDRKALESLTMSSEGTLIKDMHIGQIDDISLTLSKTASGCSTMDNSTESVEVNNRTVEIPNKHRTFDHHGVDIKSSQSSNTGLDLNRTMVLTDEMIGDITYNLVENSMYGSMASEKALNITQSLTKSQQSGSELSSKVGTGLDQTICLSNDGVCGTTVEKTENSTFDCQENITPNNRCETPEGIEKPITSLKYYESTPQTTSVRYNKQHYTPTLKMVVDVNISPIIASSALLPHNATRVLNDTFEHEQRVNKANNIINTNTFSGKLPLNATVEMIENIENPNGTYEKDRRRFEHPSPVSLEMKNVMALAQAEANLLASNNNEEEFDHMLDEFSKVELNAEQLKMKKSLDSIKKRFNYGPNKDRSHPREISREAKDMRDMMRVSADILGEEDQSSKDYLNMTMDLAGKNDMKKSKDTFAESPHALSEGLDSIKSPLKDSVTSSISESKISNGGLSMSSVSSASTAGERLLSRRSRLYDDINLSTLSPSSTHGSKISLGSSFTVNKDEDNAITTEENRPNITNETENVSCQSALEMVQEKTENATEEGNADASMCTQTQDTTAAQYKLAEKRERDRDRFKTIKINKNRNGGGASQTGLELNVPCIDDYDVDVNAVESCQQQSNARISRRDQTVSPVFNNNKSEIEIVDANKTTSKINPNYLTYKKPKDKQANARNLPEIAPASTNTFAVAPDVTNNKPRSLSRPRYLSGLTKFSAVSKATSADELEKSIPRQTNLNVTTNAMPSGLSKASNSANRTIIGGQSNEQATGELKSPMGIKSKSFHNLSSNHTSSSNISIGSGGGVPAARTFGLRKPSATSTEKLVKTNTNRNSVVLNTVGVQQSLAQQKSDEAVFKVPKLVSGLRAPGSSSNNASGATSKRAGLVRPSSGYFSLNVTAKSGIQSHPDTDSDNGRHSPTDSMSSASSRGSAQSLNKPIGIKAPSAMTSNTSAIKTSSISATAGLTKITVGSTGIPKPSGLRPPSAIKRSGLPRPSSFAK</sequence>
<evidence type="ECO:0000313" key="4">
    <source>
        <dbReference type="RefSeq" id="XP_005183638.1"/>
    </source>
</evidence>
<protein>
    <submittedName>
        <fullName evidence="4">Uncharacterized protein LOC101894866</fullName>
    </submittedName>
</protein>
<dbReference type="VEuPathDB" id="VectorBase:MDOA000323"/>
<dbReference type="Proteomes" id="UP001652621">
    <property type="component" value="Unplaced"/>
</dbReference>
<keyword evidence="3" id="KW-1185">Reference proteome</keyword>
<feature type="region of interest" description="Disordered" evidence="1">
    <location>
        <begin position="1153"/>
        <end position="1188"/>
    </location>
</feature>
<proteinExistence type="predicted"/>
<dbReference type="OrthoDB" id="8020139at2759"/>
<evidence type="ECO:0000313" key="3">
    <source>
        <dbReference type="Proteomes" id="UP001652621"/>
    </source>
</evidence>
<reference evidence="4" key="2">
    <citation type="submission" date="2025-04" db="UniProtKB">
        <authorList>
            <consortium name="RefSeq"/>
        </authorList>
    </citation>
    <scope>IDENTIFICATION</scope>
    <source>
        <strain evidence="4">Aabys</strain>
    </source>
</reference>
<feature type="region of interest" description="Disordered" evidence="1">
    <location>
        <begin position="1090"/>
        <end position="1140"/>
    </location>
</feature>